<sequence>MAPKHKTSFDELRALLGFASIGLANTILPAVIHAANYLIVPYPRAVVTLIELLPVVAVKLSLPFVIHRIPCRIRPLIVAVCWLVAKKVADDTPPNVMPPIRIAISVLASVLAAVMEVSCLGMIGHSGTRALTGWGFGTGAGLVVNAVWPFVLTRRAGKVLRSATGSAYYLVALLIIAHFFILPQRLTKRKHTHRDVGDGRDEEETHSFLGVGQFGQESSSSKSFRKNLQILPGLLKSNMLPLFAASTLLFLQQGVARTLDGSVFGTFSRFAATYGVSVHLGTLVSRSSVTIYPVRDLRTCLISLVVVAVFTLFNAVFLVSTYCAFLLAFLAGLSSGLVYINVLAKVMEENVDMDDREFSLGVVTAGDAAGMVTGGLLGVLLEVEMCRRLLSARRWCHRSR</sequence>
<gene>
    <name evidence="1" type="ORF">CTRU02_206110</name>
</gene>
<accession>A0ACC3Z612</accession>
<dbReference type="EMBL" id="VUJX02000003">
    <property type="protein sequence ID" value="KAL0939500.1"/>
    <property type="molecule type" value="Genomic_DNA"/>
</dbReference>
<dbReference type="Proteomes" id="UP000805649">
    <property type="component" value="Unassembled WGS sequence"/>
</dbReference>
<evidence type="ECO:0000313" key="2">
    <source>
        <dbReference type="Proteomes" id="UP000805649"/>
    </source>
</evidence>
<evidence type="ECO:0000313" key="1">
    <source>
        <dbReference type="EMBL" id="KAL0939500.1"/>
    </source>
</evidence>
<proteinExistence type="predicted"/>
<name>A0ACC3Z612_COLTU</name>
<organism evidence="1 2">
    <name type="scientific">Colletotrichum truncatum</name>
    <name type="common">Anthracnose fungus</name>
    <name type="synonym">Colletotrichum capsici</name>
    <dbReference type="NCBI Taxonomy" id="5467"/>
    <lineage>
        <taxon>Eukaryota</taxon>
        <taxon>Fungi</taxon>
        <taxon>Dikarya</taxon>
        <taxon>Ascomycota</taxon>
        <taxon>Pezizomycotina</taxon>
        <taxon>Sordariomycetes</taxon>
        <taxon>Hypocreomycetidae</taxon>
        <taxon>Glomerellales</taxon>
        <taxon>Glomerellaceae</taxon>
        <taxon>Colletotrichum</taxon>
        <taxon>Colletotrichum truncatum species complex</taxon>
    </lineage>
</organism>
<reference evidence="1 2" key="1">
    <citation type="journal article" date="2020" name="Phytopathology">
        <title>Genome Sequence Resources of Colletotrichum truncatum, C. plurivorum, C. musicola, and C. sojae: Four Species Pathogenic to Soybean (Glycine max).</title>
        <authorList>
            <person name="Rogerio F."/>
            <person name="Boufleur T.R."/>
            <person name="Ciampi-Guillardi M."/>
            <person name="Sukno S.A."/>
            <person name="Thon M.R."/>
            <person name="Massola Junior N.S."/>
            <person name="Baroncelli R."/>
        </authorList>
    </citation>
    <scope>NUCLEOTIDE SEQUENCE [LARGE SCALE GENOMIC DNA]</scope>
    <source>
        <strain evidence="1 2">CMES1059</strain>
    </source>
</reference>
<protein>
    <submittedName>
        <fullName evidence="1">Golgi integral membrane protein</fullName>
    </submittedName>
</protein>
<comment type="caution">
    <text evidence="1">The sequence shown here is derived from an EMBL/GenBank/DDBJ whole genome shotgun (WGS) entry which is preliminary data.</text>
</comment>
<keyword evidence="2" id="KW-1185">Reference proteome</keyword>